<keyword evidence="3" id="KW-1185">Reference proteome</keyword>
<dbReference type="EMBL" id="JBHSMI010000025">
    <property type="protein sequence ID" value="MFC5404146.1"/>
    <property type="molecule type" value="Genomic_DNA"/>
</dbReference>
<keyword evidence="1" id="KW-1133">Transmembrane helix</keyword>
<keyword evidence="1" id="KW-0812">Transmembrane</keyword>
<dbReference type="Proteomes" id="UP001596113">
    <property type="component" value="Unassembled WGS sequence"/>
</dbReference>
<dbReference type="RefSeq" id="WP_378134146.1">
    <property type="nucleotide sequence ID" value="NZ_JBHSMI010000025.1"/>
</dbReference>
<accession>A0ABW0HVB8</accession>
<comment type="caution">
    <text evidence="2">The sequence shown here is derived from an EMBL/GenBank/DDBJ whole genome shotgun (WGS) entry which is preliminary data.</text>
</comment>
<gene>
    <name evidence="2" type="ORF">ACFPOF_15485</name>
</gene>
<protein>
    <submittedName>
        <fullName evidence="2">Cache domain-containing protein</fullName>
    </submittedName>
</protein>
<keyword evidence="1" id="KW-0472">Membrane</keyword>
<sequence>MFRALDKKMKAILLSFILVYVILSSVLVFRTIENRSSEMQRQLSLQYTGQQHKNAQLFMKWMEEMANLVTSNSAVQDSLSSNEYDNTIPPILDGMISSNLYILDMVIYGNGGNVYASSNVSANLSLSELDEVSEYAEFLDSDLTSEWTVQAPGSLVYKNTDPRRKLLYIAKIADKKKQTAGLLLMTVDLKKMNSFYHADDPDLYGRHPTFILTHDHSIVNASGLQQEPSSPVWETLRQSSPGEEMEIRQTEDGIALLYRLYHSEDRMAILISGDAIKSELRLLRNTLIAVGVFILILFFVLIQWLSRSILDPLKELYKKMRKPHEI</sequence>
<evidence type="ECO:0000313" key="3">
    <source>
        <dbReference type="Proteomes" id="UP001596113"/>
    </source>
</evidence>
<feature type="transmembrane region" description="Helical" evidence="1">
    <location>
        <begin position="287"/>
        <end position="306"/>
    </location>
</feature>
<organism evidence="2 3">
    <name type="scientific">Cohnella soli</name>
    <dbReference type="NCBI Taxonomy" id="425005"/>
    <lineage>
        <taxon>Bacteria</taxon>
        <taxon>Bacillati</taxon>
        <taxon>Bacillota</taxon>
        <taxon>Bacilli</taxon>
        <taxon>Bacillales</taxon>
        <taxon>Paenibacillaceae</taxon>
        <taxon>Cohnella</taxon>
    </lineage>
</organism>
<evidence type="ECO:0000256" key="1">
    <source>
        <dbReference type="SAM" id="Phobius"/>
    </source>
</evidence>
<evidence type="ECO:0000313" key="2">
    <source>
        <dbReference type="EMBL" id="MFC5404146.1"/>
    </source>
</evidence>
<feature type="transmembrane region" description="Helical" evidence="1">
    <location>
        <begin position="12"/>
        <end position="32"/>
    </location>
</feature>
<reference evidence="3" key="1">
    <citation type="journal article" date="2019" name="Int. J. Syst. Evol. Microbiol.">
        <title>The Global Catalogue of Microorganisms (GCM) 10K type strain sequencing project: providing services to taxonomists for standard genome sequencing and annotation.</title>
        <authorList>
            <consortium name="The Broad Institute Genomics Platform"/>
            <consortium name="The Broad Institute Genome Sequencing Center for Infectious Disease"/>
            <person name="Wu L."/>
            <person name="Ma J."/>
        </authorList>
    </citation>
    <scope>NUCLEOTIDE SEQUENCE [LARGE SCALE GENOMIC DNA]</scope>
    <source>
        <strain evidence="3">CGMCC 1.18575</strain>
    </source>
</reference>
<dbReference type="Gene3D" id="6.10.340.10">
    <property type="match status" value="1"/>
</dbReference>
<proteinExistence type="predicted"/>
<name>A0ABW0HVB8_9BACL</name>